<keyword evidence="3" id="KW-1185">Reference proteome</keyword>
<feature type="domain" description="Glycosyltransferase 2-like" evidence="1">
    <location>
        <begin position="456"/>
        <end position="555"/>
    </location>
</feature>
<dbReference type="PANTHER" id="PTHR22916">
    <property type="entry name" value="GLYCOSYLTRANSFERASE"/>
    <property type="match status" value="1"/>
</dbReference>
<sequence>MKTERRLAPEYTDAECVRNERQLDLEVALERQASRIRALEAQVDALRAQVALRRSGFRRFTQLMRHTISWLPGGPRLVSLYAAWKAPSLSGFAVSADIPPAIADLAAERSRALLSDWHVGCIRAAKQVQPDAHFVDITMSIVLHNSSRWIEGFTSSLLKSNYPLNKVHLIFVDNDSSDDTVVKVTSWAQNCGKIFGSTSIIRRKNDGYGAGNNAAIALSKTEFVLVTNVDVEFDSNLLRCMVGSAIADNPDVGCWEAMQVPFQHPKYHDPVTLQTNWCSHACVLLRRSAYISVGGYEKRLFMYGEDVELSYRLRAAGWRLRYVPFARLLHHNDVEQQEFRPLQLSGSLAANVLLRHRYGRPIDAFVGEALLRALRATTHDQSRLRAIHAAIRTVRRHRRAFMTTRKRRNGFFPFSGFDYDIIRDGATFKHKVDLSNSVLPKVSIITRTIEGRDWLLKEAISSVLTQTYPNIQHIIVEDRSESASKLVDDVRSVYGADICYCCSTKGGRTAAGNAGLKAATGDLILFLDDDDLLFPDHIETLVQTIQKNPRSICAYSLAWMVRTETDAVAKTYRELSHDVVASHRLPFDRSRLLVENIAAIQSVLFRRLAYESCGGFHEDMDLLEDWNLWCRFSALGSFAFCEKLTSIYRVPADPAVVASRQRGFDESYEDVRNRNLNDIARQMLNTERLTRLSGTDGN</sequence>
<evidence type="ECO:0000313" key="3">
    <source>
        <dbReference type="Proteomes" id="UP000251956"/>
    </source>
</evidence>
<evidence type="ECO:0000313" key="2">
    <source>
        <dbReference type="EMBL" id="RAZ80294.1"/>
    </source>
</evidence>
<dbReference type="Pfam" id="PF00535">
    <property type="entry name" value="Glycos_transf_2"/>
    <property type="match status" value="2"/>
</dbReference>
<dbReference type="GO" id="GO:0016758">
    <property type="term" value="F:hexosyltransferase activity"/>
    <property type="evidence" value="ECO:0007669"/>
    <property type="project" value="UniProtKB-ARBA"/>
</dbReference>
<reference evidence="2 3" key="1">
    <citation type="submission" date="2018-07" db="EMBL/GenBank/DDBJ databases">
        <title>Diversity of Mesorhizobium strains in Brazil.</title>
        <authorList>
            <person name="Helene L.C.F."/>
            <person name="Dall'Agnol R."/>
            <person name="Delamuta J.R.M."/>
            <person name="Hungria M."/>
        </authorList>
    </citation>
    <scope>NUCLEOTIDE SEQUENCE [LARGE SCALE GENOMIC DNA]</scope>
    <source>
        <strain evidence="2 3">CNPSo 3140</strain>
    </source>
</reference>
<gene>
    <name evidence="2" type="ORF">DPM35_03125</name>
</gene>
<dbReference type="InterPro" id="IPR029044">
    <property type="entry name" value="Nucleotide-diphossugar_trans"/>
</dbReference>
<protein>
    <recommendedName>
        <fullName evidence="1">Glycosyltransferase 2-like domain-containing protein</fullName>
    </recommendedName>
</protein>
<dbReference type="Proteomes" id="UP000251956">
    <property type="component" value="Unassembled WGS sequence"/>
</dbReference>
<dbReference type="EMBL" id="QMBQ01000001">
    <property type="protein sequence ID" value="RAZ80294.1"/>
    <property type="molecule type" value="Genomic_DNA"/>
</dbReference>
<name>A0A330H339_9HYPH</name>
<dbReference type="CDD" id="cd04186">
    <property type="entry name" value="GT_2_like_c"/>
    <property type="match status" value="1"/>
</dbReference>
<dbReference type="OrthoDB" id="7265025at2"/>
<evidence type="ECO:0000259" key="1">
    <source>
        <dbReference type="Pfam" id="PF00535"/>
    </source>
</evidence>
<comment type="caution">
    <text evidence="2">The sequence shown here is derived from an EMBL/GenBank/DDBJ whole genome shotgun (WGS) entry which is preliminary data.</text>
</comment>
<dbReference type="AlphaFoldDB" id="A0A330H339"/>
<organism evidence="2 3">
    <name type="scientific">Mesorhizobium atlanticum</name>
    <dbReference type="NCBI Taxonomy" id="2233532"/>
    <lineage>
        <taxon>Bacteria</taxon>
        <taxon>Pseudomonadati</taxon>
        <taxon>Pseudomonadota</taxon>
        <taxon>Alphaproteobacteria</taxon>
        <taxon>Hyphomicrobiales</taxon>
        <taxon>Phyllobacteriaceae</taxon>
        <taxon>Mesorhizobium</taxon>
    </lineage>
</organism>
<proteinExistence type="predicted"/>
<dbReference type="Gene3D" id="3.90.550.10">
    <property type="entry name" value="Spore Coat Polysaccharide Biosynthesis Protein SpsA, Chain A"/>
    <property type="match status" value="2"/>
</dbReference>
<dbReference type="SUPFAM" id="SSF53448">
    <property type="entry name" value="Nucleotide-diphospho-sugar transferases"/>
    <property type="match status" value="2"/>
</dbReference>
<dbReference type="InterPro" id="IPR001173">
    <property type="entry name" value="Glyco_trans_2-like"/>
</dbReference>
<feature type="domain" description="Glycosyltransferase 2-like" evidence="1">
    <location>
        <begin position="141"/>
        <end position="252"/>
    </location>
</feature>
<accession>A0A330H339</accession>